<dbReference type="InterPro" id="IPR009737">
    <property type="entry name" value="Aim32/Apd1-like"/>
</dbReference>
<dbReference type="STRING" id="105231.A0A0U9HIX1"/>
<evidence type="ECO:0000256" key="1">
    <source>
        <dbReference type="SAM" id="MobiDB-lite"/>
    </source>
</evidence>
<dbReference type="Pfam" id="PF06999">
    <property type="entry name" value="Suc_Fer-like"/>
    <property type="match status" value="1"/>
</dbReference>
<dbReference type="OrthoDB" id="10253744at2759"/>
<dbReference type="PANTHER" id="PTHR31902">
    <property type="entry name" value="ACTIN PATCHES DISTAL PROTEIN 1"/>
    <property type="match status" value="1"/>
</dbReference>
<sequence>MEVVRSVPVYSRHVFLAFKQPREWPSGKLGSVEAERLPRLLAATIKEAAHRLGGRVQLTVCEADDESDGDALVFPDMKRYKALTVHDLALLVDEVLVSGRERFLSSEPLPGVQLFVCCDPSRGGRCAQVGTPLLAALRAGVQSRGWTEQVAVRACSHAGCKGDAARVLVFSSRGDCSVGHWYGGVGLADVAALLDEHIGAGRIVEHIWRGQMAPPQGQPRPQPAPFPGASPPPQLTSAAGFGMQKEAEVLSGGQGQQRAASPGGSDGEVDESVLGYSMTASESSEEGLFSPQGGADASAGKQGGRSVGASFGSGRFSVESTGGATLMELARSESKGGDISEETRGVLGSLPDVHIEGEGGITGMLNSQEGQLSECKPSKEESRNQAGSVRGLNDGLSKSNEAVWFSFYPSGGFRFDAKVQFGVSLAAIAATVGFQLARQH</sequence>
<dbReference type="Proteomes" id="UP000054558">
    <property type="component" value="Unassembled WGS sequence"/>
</dbReference>
<reference evidence="2 3" key="1">
    <citation type="journal article" date="2014" name="Nat. Commun.">
        <title>Klebsormidium flaccidum genome reveals primary factors for plant terrestrial adaptation.</title>
        <authorList>
            <person name="Hori K."/>
            <person name="Maruyama F."/>
            <person name="Fujisawa T."/>
            <person name="Togashi T."/>
            <person name="Yamamoto N."/>
            <person name="Seo M."/>
            <person name="Sato S."/>
            <person name="Yamada T."/>
            <person name="Mori H."/>
            <person name="Tajima N."/>
            <person name="Moriyama T."/>
            <person name="Ikeuchi M."/>
            <person name="Watanabe M."/>
            <person name="Wada H."/>
            <person name="Kobayashi K."/>
            <person name="Saito M."/>
            <person name="Masuda T."/>
            <person name="Sasaki-Sekimoto Y."/>
            <person name="Mashiguchi K."/>
            <person name="Awai K."/>
            <person name="Shimojima M."/>
            <person name="Masuda S."/>
            <person name="Iwai M."/>
            <person name="Nobusawa T."/>
            <person name="Narise T."/>
            <person name="Kondo S."/>
            <person name="Saito H."/>
            <person name="Sato R."/>
            <person name="Murakawa M."/>
            <person name="Ihara Y."/>
            <person name="Oshima-Yamada Y."/>
            <person name="Ohtaka K."/>
            <person name="Satoh M."/>
            <person name="Sonobe K."/>
            <person name="Ishii M."/>
            <person name="Ohtani R."/>
            <person name="Kanamori-Sato M."/>
            <person name="Honoki R."/>
            <person name="Miyazaki D."/>
            <person name="Mochizuki H."/>
            <person name="Umetsu J."/>
            <person name="Higashi K."/>
            <person name="Shibata D."/>
            <person name="Kamiya Y."/>
            <person name="Sato N."/>
            <person name="Nakamura Y."/>
            <person name="Tabata S."/>
            <person name="Ida S."/>
            <person name="Kurokawa K."/>
            <person name="Ohta H."/>
        </authorList>
    </citation>
    <scope>NUCLEOTIDE SEQUENCE [LARGE SCALE GENOMIC DNA]</scope>
    <source>
        <strain evidence="2 3">NIES-2285</strain>
    </source>
</reference>
<accession>A0A0U9HIX1</accession>
<dbReference type="AlphaFoldDB" id="A0A0U9HIX1"/>
<organism evidence="2 3">
    <name type="scientific">Klebsormidium nitens</name>
    <name type="common">Green alga</name>
    <name type="synonym">Ulothrix nitens</name>
    <dbReference type="NCBI Taxonomy" id="105231"/>
    <lineage>
        <taxon>Eukaryota</taxon>
        <taxon>Viridiplantae</taxon>
        <taxon>Streptophyta</taxon>
        <taxon>Klebsormidiophyceae</taxon>
        <taxon>Klebsormidiales</taxon>
        <taxon>Klebsormidiaceae</taxon>
        <taxon>Klebsormidium</taxon>
    </lineage>
</organism>
<dbReference type="EMBL" id="DF237010">
    <property type="protein sequence ID" value="GAQ80754.1"/>
    <property type="molecule type" value="Genomic_DNA"/>
</dbReference>
<keyword evidence="3" id="KW-1185">Reference proteome</keyword>
<dbReference type="Gene3D" id="3.40.30.10">
    <property type="entry name" value="Glutaredoxin"/>
    <property type="match status" value="1"/>
</dbReference>
<evidence type="ECO:0000313" key="3">
    <source>
        <dbReference type="Proteomes" id="UP000054558"/>
    </source>
</evidence>
<dbReference type="InterPro" id="IPR036249">
    <property type="entry name" value="Thioredoxin-like_sf"/>
</dbReference>
<protein>
    <submittedName>
        <fullName evidence="2">Uncharacterized protein</fullName>
    </submittedName>
</protein>
<name>A0A0U9HIX1_KLENI</name>
<feature type="region of interest" description="Disordered" evidence="1">
    <location>
        <begin position="212"/>
        <end position="306"/>
    </location>
</feature>
<dbReference type="SUPFAM" id="SSF52833">
    <property type="entry name" value="Thioredoxin-like"/>
    <property type="match status" value="1"/>
</dbReference>
<evidence type="ECO:0000313" key="2">
    <source>
        <dbReference type="EMBL" id="GAQ80754.1"/>
    </source>
</evidence>
<proteinExistence type="predicted"/>
<dbReference type="PANTHER" id="PTHR31902:SF14">
    <property type="entry name" value="ACTIN PATCHES DISTAL PROTEIN 1"/>
    <property type="match status" value="1"/>
</dbReference>
<feature type="region of interest" description="Disordered" evidence="1">
    <location>
        <begin position="368"/>
        <end position="393"/>
    </location>
</feature>
<feature type="compositionally biased region" description="Pro residues" evidence="1">
    <location>
        <begin position="216"/>
        <end position="234"/>
    </location>
</feature>
<gene>
    <name evidence="2" type="ORF">KFL_000610320</name>
</gene>